<evidence type="ECO:0000256" key="2">
    <source>
        <dbReference type="RuleBase" id="RU003860"/>
    </source>
</evidence>
<evidence type="ECO:0000256" key="3">
    <source>
        <dbReference type="SAM" id="MobiDB-lite"/>
    </source>
</evidence>
<comment type="similarity">
    <text evidence="1 2">Belongs to the BolA/IbaG family.</text>
</comment>
<dbReference type="eggNOG" id="COG0271">
    <property type="taxonomic scope" value="Bacteria"/>
</dbReference>
<protein>
    <submittedName>
        <fullName evidence="4">BolA-like protein</fullName>
    </submittedName>
</protein>
<dbReference type="PANTHER" id="PTHR46229">
    <property type="entry name" value="BOLA TRANSCRIPTION REGULATOR"/>
    <property type="match status" value="1"/>
</dbReference>
<dbReference type="HOGENOM" id="CLU_1609721_0_0_7"/>
<dbReference type="OrthoDB" id="5296536at2"/>
<dbReference type="STRING" id="448385.sce3463"/>
<keyword evidence="5" id="KW-1185">Reference proteome</keyword>
<dbReference type="KEGG" id="scl:sce3463"/>
<dbReference type="AlphaFoldDB" id="A9GRH3"/>
<organism evidence="4 5">
    <name type="scientific">Sorangium cellulosum (strain So ce56)</name>
    <name type="common">Polyangium cellulosum (strain So ce56)</name>
    <dbReference type="NCBI Taxonomy" id="448385"/>
    <lineage>
        <taxon>Bacteria</taxon>
        <taxon>Pseudomonadati</taxon>
        <taxon>Myxococcota</taxon>
        <taxon>Polyangia</taxon>
        <taxon>Polyangiales</taxon>
        <taxon>Polyangiaceae</taxon>
        <taxon>Sorangium</taxon>
    </lineage>
</organism>
<dbReference type="InterPro" id="IPR036065">
    <property type="entry name" value="BolA-like_sf"/>
</dbReference>
<dbReference type="Gene3D" id="3.30.300.90">
    <property type="entry name" value="BolA-like"/>
    <property type="match status" value="1"/>
</dbReference>
<name>A9GRH3_SORC5</name>
<evidence type="ECO:0000256" key="1">
    <source>
        <dbReference type="ARBA" id="ARBA00005578"/>
    </source>
</evidence>
<feature type="region of interest" description="Disordered" evidence="3">
    <location>
        <begin position="131"/>
        <end position="158"/>
    </location>
</feature>
<reference evidence="4 5" key="1">
    <citation type="journal article" date="2007" name="Nat. Biotechnol.">
        <title>Complete genome sequence of the myxobacterium Sorangium cellulosum.</title>
        <authorList>
            <person name="Schneiker S."/>
            <person name="Perlova O."/>
            <person name="Kaiser O."/>
            <person name="Gerth K."/>
            <person name="Alici A."/>
            <person name="Altmeyer M.O."/>
            <person name="Bartels D."/>
            <person name="Bekel T."/>
            <person name="Beyer S."/>
            <person name="Bode E."/>
            <person name="Bode H.B."/>
            <person name="Bolten C.J."/>
            <person name="Choudhuri J.V."/>
            <person name="Doss S."/>
            <person name="Elnakady Y.A."/>
            <person name="Frank B."/>
            <person name="Gaigalat L."/>
            <person name="Goesmann A."/>
            <person name="Groeger C."/>
            <person name="Gross F."/>
            <person name="Jelsbak L."/>
            <person name="Jelsbak L."/>
            <person name="Kalinowski J."/>
            <person name="Kegler C."/>
            <person name="Knauber T."/>
            <person name="Konietzny S."/>
            <person name="Kopp M."/>
            <person name="Krause L."/>
            <person name="Krug D."/>
            <person name="Linke B."/>
            <person name="Mahmud T."/>
            <person name="Martinez-Arias R."/>
            <person name="McHardy A.C."/>
            <person name="Merai M."/>
            <person name="Meyer F."/>
            <person name="Mormann S."/>
            <person name="Munoz-Dorado J."/>
            <person name="Perez J."/>
            <person name="Pradella S."/>
            <person name="Rachid S."/>
            <person name="Raddatz G."/>
            <person name="Rosenau F."/>
            <person name="Rueckert C."/>
            <person name="Sasse F."/>
            <person name="Scharfe M."/>
            <person name="Schuster S.C."/>
            <person name="Suen G."/>
            <person name="Treuner-Lange A."/>
            <person name="Velicer G.J."/>
            <person name="Vorholter F.-J."/>
            <person name="Weissman K.J."/>
            <person name="Welch R.D."/>
            <person name="Wenzel S.C."/>
            <person name="Whitworth D.E."/>
            <person name="Wilhelm S."/>
            <person name="Wittmann C."/>
            <person name="Bloecker H."/>
            <person name="Puehler A."/>
            <person name="Mueller R."/>
        </authorList>
    </citation>
    <scope>NUCLEOTIDE SEQUENCE [LARGE SCALE GENOMIC DNA]</scope>
    <source>
        <strain evidence="5">So ce56</strain>
    </source>
</reference>
<dbReference type="SUPFAM" id="SSF82657">
    <property type="entry name" value="BolA-like"/>
    <property type="match status" value="1"/>
</dbReference>
<dbReference type="PANTHER" id="PTHR46229:SF2">
    <property type="entry name" value="BOLA-LIKE PROTEIN 1"/>
    <property type="match status" value="1"/>
</dbReference>
<proteinExistence type="inferred from homology"/>
<dbReference type="InterPro" id="IPR050961">
    <property type="entry name" value="BolA/IbaG_stress_morph_reg"/>
</dbReference>
<gene>
    <name evidence="4" type="primary">bolA</name>
    <name evidence="4" type="ordered locus">sce3463</name>
</gene>
<dbReference type="EMBL" id="AM746676">
    <property type="protein sequence ID" value="CAN93623.1"/>
    <property type="molecule type" value="Genomic_DNA"/>
</dbReference>
<dbReference type="Proteomes" id="UP000002139">
    <property type="component" value="Chromosome"/>
</dbReference>
<sequence>MTPGRGAPGGSSAGGGRAIPWPARGRVPRVTGGAAEGKLRAAMTTGTKQESIQGKLVRALAPVHIEVENESRMHSVPVGSETHFKVLVVSEAFRGLSPLDRHRRVNDLVREEFRSGLHALTIRAMTPDEWERQGGADFRSPACLGGSKAAPEPGAKSG</sequence>
<accession>A9GRH3</accession>
<feature type="region of interest" description="Disordered" evidence="3">
    <location>
        <begin position="1"/>
        <end position="25"/>
    </location>
</feature>
<evidence type="ECO:0000313" key="5">
    <source>
        <dbReference type="Proteomes" id="UP000002139"/>
    </source>
</evidence>
<dbReference type="Pfam" id="PF01722">
    <property type="entry name" value="BolA"/>
    <property type="match status" value="1"/>
</dbReference>
<dbReference type="InterPro" id="IPR002634">
    <property type="entry name" value="BolA"/>
</dbReference>
<evidence type="ECO:0000313" key="4">
    <source>
        <dbReference type="EMBL" id="CAN93623.1"/>
    </source>
</evidence>
<feature type="compositionally biased region" description="Gly residues" evidence="3">
    <location>
        <begin position="1"/>
        <end position="17"/>
    </location>
</feature>